<evidence type="ECO:0000313" key="2">
    <source>
        <dbReference type="Proteomes" id="UP000053537"/>
    </source>
</evidence>
<reference evidence="1 2" key="1">
    <citation type="submission" date="2014-04" db="EMBL/GenBank/DDBJ databases">
        <title>Genome evolution of avian class.</title>
        <authorList>
            <person name="Zhang G."/>
            <person name="Li C."/>
        </authorList>
    </citation>
    <scope>NUCLEOTIDE SEQUENCE [LARGE SCALE GENOMIC DNA]</scope>
    <source>
        <strain evidence="1">BGI_N310</strain>
    </source>
</reference>
<gene>
    <name evidence="1" type="ORF">N310_12322</name>
</gene>
<sequence length="126" mass="13479">LFLLPAPGWGLASPPYYALAWVPAGEHCPWLCPISAAAPSSGCSLALAVPCHILAQALWPGSVMEEPSFLVVVLPSPPVWGGTTSGLCHYLSQPCAISDCIFRIKSELYLHPQELWSLALAQLRPC</sequence>
<accession>A0A091NS91</accession>
<evidence type="ECO:0000313" key="1">
    <source>
        <dbReference type="EMBL" id="KFP82345.1"/>
    </source>
</evidence>
<dbReference type="AlphaFoldDB" id="A0A091NS91"/>
<organism evidence="1 2">
    <name type="scientific">Acanthisitta chloris</name>
    <name type="common">rifleman</name>
    <dbReference type="NCBI Taxonomy" id="57068"/>
    <lineage>
        <taxon>Eukaryota</taxon>
        <taxon>Metazoa</taxon>
        <taxon>Chordata</taxon>
        <taxon>Craniata</taxon>
        <taxon>Vertebrata</taxon>
        <taxon>Euteleostomi</taxon>
        <taxon>Archelosauria</taxon>
        <taxon>Archosauria</taxon>
        <taxon>Dinosauria</taxon>
        <taxon>Saurischia</taxon>
        <taxon>Theropoda</taxon>
        <taxon>Coelurosauria</taxon>
        <taxon>Aves</taxon>
        <taxon>Neognathae</taxon>
        <taxon>Neoaves</taxon>
        <taxon>Telluraves</taxon>
        <taxon>Australaves</taxon>
        <taxon>Passeriformes</taxon>
        <taxon>Acanthisittidae</taxon>
        <taxon>Acanthisitta</taxon>
    </lineage>
</organism>
<proteinExistence type="predicted"/>
<dbReference type="Proteomes" id="UP000053537">
    <property type="component" value="Unassembled WGS sequence"/>
</dbReference>
<dbReference type="EMBL" id="KK839583">
    <property type="protein sequence ID" value="KFP82345.1"/>
    <property type="molecule type" value="Genomic_DNA"/>
</dbReference>
<protein>
    <submittedName>
        <fullName evidence="1">Uncharacterized protein</fullName>
    </submittedName>
</protein>
<name>A0A091NS91_9PASS</name>
<feature type="non-terminal residue" evidence="1">
    <location>
        <position position="126"/>
    </location>
</feature>
<feature type="non-terminal residue" evidence="1">
    <location>
        <position position="1"/>
    </location>
</feature>
<keyword evidence="2" id="KW-1185">Reference proteome</keyword>